<accession>A0ABY4BFN4</accession>
<keyword evidence="1" id="KW-1133">Transmembrane helix</keyword>
<dbReference type="SUPFAM" id="SSF49464">
    <property type="entry name" value="Carboxypeptidase regulatory domain-like"/>
    <property type="match status" value="1"/>
</dbReference>
<feature type="transmembrane region" description="Helical" evidence="1">
    <location>
        <begin position="30"/>
        <end position="48"/>
    </location>
</feature>
<evidence type="ECO:0000313" key="3">
    <source>
        <dbReference type="Proteomes" id="UP000831068"/>
    </source>
</evidence>
<proteinExistence type="predicted"/>
<evidence type="ECO:0000313" key="2">
    <source>
        <dbReference type="EMBL" id="UOE37983.1"/>
    </source>
</evidence>
<keyword evidence="1" id="KW-0812">Transmembrane</keyword>
<dbReference type="Pfam" id="PF18939">
    <property type="entry name" value="DUF5686"/>
    <property type="match status" value="1"/>
</dbReference>
<keyword evidence="3" id="KW-1185">Reference proteome</keyword>
<organism evidence="2 3">
    <name type="scientific">Chryseobacterium oryzae</name>
    <dbReference type="NCBI Taxonomy" id="2929799"/>
    <lineage>
        <taxon>Bacteria</taxon>
        <taxon>Pseudomonadati</taxon>
        <taxon>Bacteroidota</taxon>
        <taxon>Flavobacteriia</taxon>
        <taxon>Flavobacteriales</taxon>
        <taxon>Weeksellaceae</taxon>
        <taxon>Chryseobacterium group</taxon>
        <taxon>Chryseobacterium</taxon>
    </lineage>
</organism>
<dbReference type="EMBL" id="CP094529">
    <property type="protein sequence ID" value="UOE37983.1"/>
    <property type="molecule type" value="Genomic_DNA"/>
</dbReference>
<dbReference type="Pfam" id="PF13715">
    <property type="entry name" value="CarbopepD_reg_2"/>
    <property type="match status" value="1"/>
</dbReference>
<sequence>MKNGTIKTVKCSTLFVYANCPKKRMMLNHYFKYSVLILILTFTGFLHAQNTLSGRIVDERTSKEISGVEIFINDNPTSFLTTTTGNFLIKLDSTVYKLRFSKKNFALQTTNITSANTNNLLIKLSQEKVSNIDEVVINNKKTKFKNKKENPAYRIMQEVWKRKRNNGLEKFDSYTFKEYEKIQFDANNLDSTFMKRKVFNKLDFIFDYADSTANGKMALPIFLNESIYENFGENRPSKRNKKLLVAQKTSGFQDNQVISITAKNLYRDINIYDNTLNYFDIGFPSPVGTDGFSTYDYNLIDTVSVRGENAYKIHYQPRRTDVLAFQGYLYIDTDSYAILEATLKSTNKINVNFINAISTELEYDNPDEGTFLPKKLVTEIEMTPFSKKKSAKSILAKRSVDYYEYNFNKPLADSVFTRRKVEYDADFVDKDEAYWSQARPDSLSKEEKGVYEMLNKLQQTPKFNRIVKVYETLASRYYNVTKGIDLGPITSIYGKNEVEGDRIRLGARTYFGQNDPWRIEFYNAYGFKDKQFKYGVEGRYMFNRVNRFMIGAGTKRDITQLGVQLTTEDGILSRSFASSTVFARGENASLSSINQTSFFTSIEPWKNFQVRIDGTLQSIKSANPSGFNLMYYQDGNLRKTTNDSRVTLSLIARPGARFSQTGVDRYEHGTLAPTIVLKYTRGIEGLFNADFNYNKLQFMFYKPIILGNLGKTFLNFEAGKTFDTVPLALQNVIPGNQSYGIVHNTFAQLNYYEFVADTYTTLHVEHHFNGKILSYLPLIKKLKLREVAFIRAAYGSLSDASKNINVEGFRYSAPDQQIYYEYGFGIENIGFGNIRILRVDFNWRGNYLDRPDVSKFGIKAGFQFNF</sequence>
<protein>
    <submittedName>
        <fullName evidence="2">DUF5686 and carboxypeptidase regulatory-like domain-containing protein</fullName>
    </submittedName>
</protein>
<gene>
    <name evidence="2" type="ORF">MTP08_13150</name>
</gene>
<dbReference type="InterPro" id="IPR043741">
    <property type="entry name" value="DUF5686"/>
</dbReference>
<dbReference type="Gene3D" id="2.50.20.10">
    <property type="entry name" value="Lipoprotein localisation LolA/LolB/LppX"/>
    <property type="match status" value="1"/>
</dbReference>
<reference evidence="2 3" key="1">
    <citation type="submission" date="2022-03" db="EMBL/GenBank/DDBJ databases">
        <title>Chryseobacterium sp. isolated from the Andong Sikhe.</title>
        <authorList>
            <person name="Won M."/>
            <person name="Kim S.-J."/>
            <person name="Kwon S.-W."/>
        </authorList>
    </citation>
    <scope>NUCLEOTIDE SEQUENCE [LARGE SCALE GENOMIC DNA]</scope>
    <source>
        <strain evidence="2 3">ADR-1</strain>
    </source>
</reference>
<dbReference type="InterPro" id="IPR008969">
    <property type="entry name" value="CarboxyPept-like_regulatory"/>
</dbReference>
<evidence type="ECO:0000256" key="1">
    <source>
        <dbReference type="SAM" id="Phobius"/>
    </source>
</evidence>
<keyword evidence="1" id="KW-0472">Membrane</keyword>
<dbReference type="Gene3D" id="2.60.40.1120">
    <property type="entry name" value="Carboxypeptidase-like, regulatory domain"/>
    <property type="match status" value="1"/>
</dbReference>
<dbReference type="RefSeq" id="WP_243576328.1">
    <property type="nucleotide sequence ID" value="NZ_CP094529.1"/>
</dbReference>
<name>A0ABY4BFN4_9FLAO</name>
<dbReference type="Proteomes" id="UP000831068">
    <property type="component" value="Chromosome"/>
</dbReference>